<feature type="transmembrane region" description="Helical" evidence="1">
    <location>
        <begin position="70"/>
        <end position="93"/>
    </location>
</feature>
<reference evidence="3" key="2">
    <citation type="submission" date="2015-01" db="EMBL/GenBank/DDBJ databases">
        <title>Evolutionary Origins and Diversification of the Mycorrhizal Mutualists.</title>
        <authorList>
            <consortium name="DOE Joint Genome Institute"/>
            <consortium name="Mycorrhizal Genomics Consortium"/>
            <person name="Kohler A."/>
            <person name="Kuo A."/>
            <person name="Nagy L.G."/>
            <person name="Floudas D."/>
            <person name="Copeland A."/>
            <person name="Barry K.W."/>
            <person name="Cichocki N."/>
            <person name="Veneault-Fourrey C."/>
            <person name="LaButti K."/>
            <person name="Lindquist E.A."/>
            <person name="Lipzen A."/>
            <person name="Lundell T."/>
            <person name="Morin E."/>
            <person name="Murat C."/>
            <person name="Riley R."/>
            <person name="Ohm R."/>
            <person name="Sun H."/>
            <person name="Tunlid A."/>
            <person name="Henrissat B."/>
            <person name="Grigoriev I.V."/>
            <person name="Hibbett D.S."/>
            <person name="Martin F."/>
        </authorList>
    </citation>
    <scope>NUCLEOTIDE SEQUENCE [LARGE SCALE GENOMIC DNA]</scope>
    <source>
        <strain evidence="3">441</strain>
    </source>
</reference>
<evidence type="ECO:0000313" key="3">
    <source>
        <dbReference type="Proteomes" id="UP000054018"/>
    </source>
</evidence>
<keyword evidence="1" id="KW-1133">Transmembrane helix</keyword>
<evidence type="ECO:0000313" key="2">
    <source>
        <dbReference type="EMBL" id="KIK23492.1"/>
    </source>
</evidence>
<keyword evidence="1" id="KW-0812">Transmembrane</keyword>
<dbReference type="Proteomes" id="UP000054018">
    <property type="component" value="Unassembled WGS sequence"/>
</dbReference>
<gene>
    <name evidence="2" type="ORF">PISMIDRAFT_679199</name>
</gene>
<proteinExistence type="predicted"/>
<dbReference type="HOGENOM" id="CLU_099526_0_1_1"/>
<feature type="transmembrane region" description="Helical" evidence="1">
    <location>
        <begin position="150"/>
        <end position="173"/>
    </location>
</feature>
<name>A0A0C9ZMD9_9AGAM</name>
<sequence>MFLLLIGTPSLERFLEIIEQEDDAQWKELKGLLVDRTSNINVVASLALSTCASFLTSSGPTDIANWGHPFPYLCILAGGVFATLSVLSGVGLLGFINTIRPDTVKEMQSSSLKFALTVTLLMMPFLCLFAGGLASVTGCLGAVWFGNSTWARTGVTVGFSWFITMILVIFGSLY</sequence>
<protein>
    <submittedName>
        <fullName evidence="2">Uncharacterized protein</fullName>
    </submittedName>
</protein>
<keyword evidence="3" id="KW-1185">Reference proteome</keyword>
<accession>A0A0C9ZMD9</accession>
<keyword evidence="1" id="KW-0472">Membrane</keyword>
<feature type="transmembrane region" description="Helical" evidence="1">
    <location>
        <begin position="114"/>
        <end position="144"/>
    </location>
</feature>
<dbReference type="AlphaFoldDB" id="A0A0C9ZMD9"/>
<evidence type="ECO:0000256" key="1">
    <source>
        <dbReference type="SAM" id="Phobius"/>
    </source>
</evidence>
<dbReference type="EMBL" id="KN833725">
    <property type="protein sequence ID" value="KIK23492.1"/>
    <property type="molecule type" value="Genomic_DNA"/>
</dbReference>
<organism evidence="2 3">
    <name type="scientific">Pisolithus microcarpus 441</name>
    <dbReference type="NCBI Taxonomy" id="765257"/>
    <lineage>
        <taxon>Eukaryota</taxon>
        <taxon>Fungi</taxon>
        <taxon>Dikarya</taxon>
        <taxon>Basidiomycota</taxon>
        <taxon>Agaricomycotina</taxon>
        <taxon>Agaricomycetes</taxon>
        <taxon>Agaricomycetidae</taxon>
        <taxon>Boletales</taxon>
        <taxon>Sclerodermatineae</taxon>
        <taxon>Pisolithaceae</taxon>
        <taxon>Pisolithus</taxon>
    </lineage>
</organism>
<reference evidence="2 3" key="1">
    <citation type="submission" date="2014-04" db="EMBL/GenBank/DDBJ databases">
        <authorList>
            <consortium name="DOE Joint Genome Institute"/>
            <person name="Kuo A."/>
            <person name="Kohler A."/>
            <person name="Costa M.D."/>
            <person name="Nagy L.G."/>
            <person name="Floudas D."/>
            <person name="Copeland A."/>
            <person name="Barry K.W."/>
            <person name="Cichocki N."/>
            <person name="Veneault-Fourrey C."/>
            <person name="LaButti K."/>
            <person name="Lindquist E.A."/>
            <person name="Lipzen A."/>
            <person name="Lundell T."/>
            <person name="Morin E."/>
            <person name="Murat C."/>
            <person name="Sun H."/>
            <person name="Tunlid A."/>
            <person name="Henrissat B."/>
            <person name="Grigoriev I.V."/>
            <person name="Hibbett D.S."/>
            <person name="Martin F."/>
            <person name="Nordberg H.P."/>
            <person name="Cantor M.N."/>
            <person name="Hua S.X."/>
        </authorList>
    </citation>
    <scope>NUCLEOTIDE SEQUENCE [LARGE SCALE GENOMIC DNA]</scope>
    <source>
        <strain evidence="2 3">441</strain>
    </source>
</reference>
<dbReference type="OrthoDB" id="2640035at2759"/>